<reference evidence="1" key="2">
    <citation type="submission" date="2020-11" db="EMBL/GenBank/DDBJ databases">
        <authorList>
            <person name="McCartney M.A."/>
            <person name="Auch B."/>
            <person name="Kono T."/>
            <person name="Mallez S."/>
            <person name="Becker A."/>
            <person name="Gohl D.M."/>
            <person name="Silverstein K.A.T."/>
            <person name="Koren S."/>
            <person name="Bechman K.B."/>
            <person name="Herman A."/>
            <person name="Abrahante J.E."/>
            <person name="Garbe J."/>
        </authorList>
    </citation>
    <scope>NUCLEOTIDE SEQUENCE</scope>
    <source>
        <strain evidence="1">Duluth1</strain>
        <tissue evidence="1">Whole animal</tissue>
    </source>
</reference>
<evidence type="ECO:0000313" key="1">
    <source>
        <dbReference type="EMBL" id="KAH3850372.1"/>
    </source>
</evidence>
<evidence type="ECO:0000313" key="2">
    <source>
        <dbReference type="Proteomes" id="UP000828390"/>
    </source>
</evidence>
<gene>
    <name evidence="1" type="ORF">DPMN_092783</name>
</gene>
<accession>A0A9D4L1Z4</accession>
<reference evidence="1" key="1">
    <citation type="journal article" date="2019" name="bioRxiv">
        <title>The Genome of the Zebra Mussel, Dreissena polymorpha: A Resource for Invasive Species Research.</title>
        <authorList>
            <person name="McCartney M.A."/>
            <person name="Auch B."/>
            <person name="Kono T."/>
            <person name="Mallez S."/>
            <person name="Zhang Y."/>
            <person name="Obille A."/>
            <person name="Becker A."/>
            <person name="Abrahante J.E."/>
            <person name="Garbe J."/>
            <person name="Badalamenti J.P."/>
            <person name="Herman A."/>
            <person name="Mangelson H."/>
            <person name="Liachko I."/>
            <person name="Sullivan S."/>
            <person name="Sone E.D."/>
            <person name="Koren S."/>
            <person name="Silverstein K.A.T."/>
            <person name="Beckman K.B."/>
            <person name="Gohl D.M."/>
        </authorList>
    </citation>
    <scope>NUCLEOTIDE SEQUENCE</scope>
    <source>
        <strain evidence="1">Duluth1</strain>
        <tissue evidence="1">Whole animal</tissue>
    </source>
</reference>
<dbReference type="EMBL" id="JAIWYP010000003">
    <property type="protein sequence ID" value="KAH3850372.1"/>
    <property type="molecule type" value="Genomic_DNA"/>
</dbReference>
<keyword evidence="2" id="KW-1185">Reference proteome</keyword>
<organism evidence="1 2">
    <name type="scientific">Dreissena polymorpha</name>
    <name type="common">Zebra mussel</name>
    <name type="synonym">Mytilus polymorpha</name>
    <dbReference type="NCBI Taxonomy" id="45954"/>
    <lineage>
        <taxon>Eukaryota</taxon>
        <taxon>Metazoa</taxon>
        <taxon>Spiralia</taxon>
        <taxon>Lophotrochozoa</taxon>
        <taxon>Mollusca</taxon>
        <taxon>Bivalvia</taxon>
        <taxon>Autobranchia</taxon>
        <taxon>Heteroconchia</taxon>
        <taxon>Euheterodonta</taxon>
        <taxon>Imparidentia</taxon>
        <taxon>Neoheterodontei</taxon>
        <taxon>Myida</taxon>
        <taxon>Dreissenoidea</taxon>
        <taxon>Dreissenidae</taxon>
        <taxon>Dreissena</taxon>
    </lineage>
</organism>
<dbReference type="AlphaFoldDB" id="A0A9D4L1Z4"/>
<dbReference type="Proteomes" id="UP000828390">
    <property type="component" value="Unassembled WGS sequence"/>
</dbReference>
<protein>
    <submittedName>
        <fullName evidence="1">Uncharacterized protein</fullName>
    </submittedName>
</protein>
<proteinExistence type="predicted"/>
<name>A0A9D4L1Z4_DREPO</name>
<comment type="caution">
    <text evidence="1">The sequence shown here is derived from an EMBL/GenBank/DDBJ whole genome shotgun (WGS) entry which is preliminary data.</text>
</comment>
<sequence>MEVIGSGQRPFQTDSDEVEATTAALMTQCQQKIWEGKKLLKEWTQSLFIHPYRKRATSNHTRRTASFASSAIPAKPCYTYEYITLIRLKSKVK</sequence>